<sequence>MKKIFQQAANDPTSNYVVKNGLCFYKQRVVVPPALRDQLLQEFHDSKVAEYWYNTTFLCSTGMTPFQALYGRLPPSIPHYTEGLSRVNDVDQSLLTRDEVLQQLKTNLELSAARMKHVADQKRREVEFQVGDLVLLKLHPYHQQSVFKRAHHKLASRFYGPFPVEQKLGKVAYRLCLPPATQIHPVFHVSLLKKAIARLFDFSAGSKFVGKEIVTCIGMAKDGIHAVLVVFSVRSRFSQEEEAALHSWQTLFGKNVFDYMIVVFTGGDELEDNDETLEDYLGRECPKPLKTKDEAKRTEQIWKLLSLVNSVAVQNDGQPYTDDIFVELKEFCTPESLGTFEILLEQQLTEEQAAPLKVEEAAQLAQMKSNDEIRKLRENLERAQRETEELRKRAEKGGCAIL</sequence>
<evidence type="ECO:0000313" key="2">
    <source>
        <dbReference type="Proteomes" id="UP000829398"/>
    </source>
</evidence>
<gene>
    <name evidence="1" type="ORF">KPL71_008398</name>
</gene>
<accession>A0ACB8M5U6</accession>
<reference evidence="2" key="1">
    <citation type="journal article" date="2023" name="Hortic. Res.">
        <title>A chromosome-level phased genome enabling allele-level studies in sweet orange: a case study on citrus Huanglongbing tolerance.</title>
        <authorList>
            <person name="Wu B."/>
            <person name="Yu Q."/>
            <person name="Deng Z."/>
            <person name="Duan Y."/>
            <person name="Luo F."/>
            <person name="Gmitter F. Jr."/>
        </authorList>
    </citation>
    <scope>NUCLEOTIDE SEQUENCE [LARGE SCALE GENOMIC DNA]</scope>
    <source>
        <strain evidence="2">cv. Valencia</strain>
    </source>
</reference>
<name>A0ACB8M5U6_CITSI</name>
<keyword evidence="2" id="KW-1185">Reference proteome</keyword>
<organism evidence="1 2">
    <name type="scientific">Citrus sinensis</name>
    <name type="common">Sweet orange</name>
    <name type="synonym">Citrus aurantium var. sinensis</name>
    <dbReference type="NCBI Taxonomy" id="2711"/>
    <lineage>
        <taxon>Eukaryota</taxon>
        <taxon>Viridiplantae</taxon>
        <taxon>Streptophyta</taxon>
        <taxon>Embryophyta</taxon>
        <taxon>Tracheophyta</taxon>
        <taxon>Spermatophyta</taxon>
        <taxon>Magnoliopsida</taxon>
        <taxon>eudicotyledons</taxon>
        <taxon>Gunneridae</taxon>
        <taxon>Pentapetalae</taxon>
        <taxon>rosids</taxon>
        <taxon>malvids</taxon>
        <taxon>Sapindales</taxon>
        <taxon>Rutaceae</taxon>
        <taxon>Aurantioideae</taxon>
        <taxon>Citrus</taxon>
    </lineage>
</organism>
<protein>
    <submittedName>
        <fullName evidence="1">Immune-associated nucleotide-binding protein 9</fullName>
    </submittedName>
</protein>
<dbReference type="Proteomes" id="UP000829398">
    <property type="component" value="Chromosome 3"/>
</dbReference>
<comment type="caution">
    <text evidence="1">The sequence shown here is derived from an EMBL/GenBank/DDBJ whole genome shotgun (WGS) entry which is preliminary data.</text>
</comment>
<proteinExistence type="predicted"/>
<evidence type="ECO:0000313" key="1">
    <source>
        <dbReference type="EMBL" id="KAH9781262.1"/>
    </source>
</evidence>
<dbReference type="EMBL" id="CM039172">
    <property type="protein sequence ID" value="KAH9781262.1"/>
    <property type="molecule type" value="Genomic_DNA"/>
</dbReference>